<dbReference type="PANTHER" id="PTHR16255">
    <property type="entry name" value="REQUIRED FOR MEIOTIC NUCLEAR DIVISION PROTEIN 1 HOMOLOG"/>
    <property type="match status" value="1"/>
</dbReference>
<dbReference type="PANTHER" id="PTHR16255:SF1">
    <property type="entry name" value="REQUIRED FOR MEIOTIC NUCLEAR DIVISION PROTEIN 1 HOMOLOG"/>
    <property type="match status" value="1"/>
</dbReference>
<dbReference type="Pfam" id="PF02582">
    <property type="entry name" value="DUF155"/>
    <property type="match status" value="1"/>
</dbReference>
<gene>
    <name evidence="3" type="ORF">SDC9_104813</name>
</gene>
<evidence type="ECO:0000313" key="3">
    <source>
        <dbReference type="EMBL" id="MPM57984.1"/>
    </source>
</evidence>
<accession>A0A645B8G0</accession>
<feature type="domain" description="DUF155" evidence="2">
    <location>
        <begin position="56"/>
        <end position="227"/>
    </location>
</feature>
<reference evidence="3" key="1">
    <citation type="submission" date="2019-08" db="EMBL/GenBank/DDBJ databases">
        <authorList>
            <person name="Kucharzyk K."/>
            <person name="Murdoch R.W."/>
            <person name="Higgins S."/>
            <person name="Loffler F."/>
        </authorList>
    </citation>
    <scope>NUCLEOTIDE SEQUENCE</scope>
</reference>
<evidence type="ECO:0000256" key="1">
    <source>
        <dbReference type="SAM" id="Phobius"/>
    </source>
</evidence>
<dbReference type="InterPro" id="IPR003734">
    <property type="entry name" value="DUF155"/>
</dbReference>
<feature type="transmembrane region" description="Helical" evidence="1">
    <location>
        <begin position="252"/>
        <end position="270"/>
    </location>
</feature>
<proteinExistence type="predicted"/>
<keyword evidence="1" id="KW-0812">Transmembrane</keyword>
<dbReference type="InterPro" id="IPR051624">
    <property type="entry name" value="RMD1/Sad1-interacting"/>
</dbReference>
<dbReference type="AlphaFoldDB" id="A0A645B8G0"/>
<sequence length="274" mass="32222">MMKTYKFTAYDVCDEIALNIIAQHFNLNKKLKWEDTILLKENNLNGIVSDTESKYIFLYHFGSIVFVNFEYHEVMDAIKYFKNISSKCFKDMNKNYYTEEFTLYVDEAKELEISFDSMTIGTLNETYMATLSLVLSKSVSLDKIEQDIEILTDEVESVMDYLDRGAFTLKDKDLAKLSSKILRGKFDIVSYLRLLDKPDIAWRNEFAEELYLELIDLFDIAERFEKIKNKTEVLLNVIEVFSTIMHSKKGNTLEWIVIILIAFELILPIFEMFF</sequence>
<dbReference type="EMBL" id="VSSQ01016540">
    <property type="protein sequence ID" value="MPM57984.1"/>
    <property type="molecule type" value="Genomic_DNA"/>
</dbReference>
<keyword evidence="1" id="KW-1133">Transmembrane helix</keyword>
<keyword evidence="1" id="KW-0472">Membrane</keyword>
<protein>
    <recommendedName>
        <fullName evidence="2">DUF155 domain-containing protein</fullName>
    </recommendedName>
</protein>
<name>A0A645B8G0_9ZZZZ</name>
<evidence type="ECO:0000259" key="2">
    <source>
        <dbReference type="Pfam" id="PF02582"/>
    </source>
</evidence>
<organism evidence="3">
    <name type="scientific">bioreactor metagenome</name>
    <dbReference type="NCBI Taxonomy" id="1076179"/>
    <lineage>
        <taxon>unclassified sequences</taxon>
        <taxon>metagenomes</taxon>
        <taxon>ecological metagenomes</taxon>
    </lineage>
</organism>
<dbReference type="GO" id="GO:0005739">
    <property type="term" value="C:mitochondrion"/>
    <property type="evidence" value="ECO:0007669"/>
    <property type="project" value="UniProtKB-ARBA"/>
</dbReference>
<comment type="caution">
    <text evidence="3">The sequence shown here is derived from an EMBL/GenBank/DDBJ whole genome shotgun (WGS) entry which is preliminary data.</text>
</comment>